<comment type="caution">
    <text evidence="6">The sequence shown here is derived from an EMBL/GenBank/DDBJ whole genome shotgun (WGS) entry which is preliminary data.</text>
</comment>
<dbReference type="RefSeq" id="WP_163664055.1">
    <property type="nucleotide sequence ID" value="NZ_QZCE01000002.1"/>
</dbReference>
<evidence type="ECO:0000259" key="5">
    <source>
        <dbReference type="PROSITE" id="PS50076"/>
    </source>
</evidence>
<keyword evidence="2 3" id="KW-0802">TPR repeat</keyword>
<dbReference type="PANTHER" id="PTHR45188">
    <property type="entry name" value="DNAJ PROTEIN P58IPK HOMOLOG"/>
    <property type="match status" value="1"/>
</dbReference>
<feature type="region of interest" description="Disordered" evidence="4">
    <location>
        <begin position="284"/>
        <end position="312"/>
    </location>
</feature>
<dbReference type="SUPFAM" id="SSF46565">
    <property type="entry name" value="Chaperone J-domain"/>
    <property type="match status" value="1"/>
</dbReference>
<dbReference type="SMART" id="SM00028">
    <property type="entry name" value="TPR"/>
    <property type="match status" value="2"/>
</dbReference>
<feature type="region of interest" description="Disordered" evidence="4">
    <location>
        <begin position="172"/>
        <end position="197"/>
    </location>
</feature>
<dbReference type="Gene3D" id="1.10.287.110">
    <property type="entry name" value="DnaJ domain"/>
    <property type="match status" value="1"/>
</dbReference>
<dbReference type="Pfam" id="PF00226">
    <property type="entry name" value="DnaJ"/>
    <property type="match status" value="1"/>
</dbReference>
<evidence type="ECO:0000256" key="1">
    <source>
        <dbReference type="ARBA" id="ARBA00022737"/>
    </source>
</evidence>
<dbReference type="PROSITE" id="PS50076">
    <property type="entry name" value="DNAJ_2"/>
    <property type="match status" value="1"/>
</dbReference>
<evidence type="ECO:0000256" key="3">
    <source>
        <dbReference type="PROSITE-ProRule" id="PRU00339"/>
    </source>
</evidence>
<sequence>MTNAKSFQDEWITVAEKDPYAALGLSLNAEDRRILKRYRQIAKLLHPDVQATNPTAISQISEQLIAKVINPGYQRLKQEKNRSEVLANMRFRARQLDRQGKLAPSFESAQQLLRIPEAEVEVFYENTVNQLVTTQFSSTDEFAMVLSGLSQLNLAFLHRKISKPIRPKRTGLVAVDHTPSEEEEKKEDPKPPEPPVINYAEKYGIRARTYLNQRNYNLAIQELREALKIAPNGIELHSMLGQAYLMKKSYGMARAHLKRVLELNPNHSVALKYSQVLEKRMAEKRKAASQVVPPDPKPESGQQSWLKKLLGR</sequence>
<dbReference type="InterPro" id="IPR001623">
    <property type="entry name" value="DnaJ_domain"/>
</dbReference>
<evidence type="ECO:0000256" key="2">
    <source>
        <dbReference type="ARBA" id="ARBA00022803"/>
    </source>
</evidence>
<proteinExistence type="predicted"/>
<feature type="repeat" description="TPR" evidence="3">
    <location>
        <begin position="200"/>
        <end position="233"/>
    </location>
</feature>
<dbReference type="AlphaFoldDB" id="A0A6M0S6R0"/>
<feature type="repeat" description="TPR" evidence="3">
    <location>
        <begin position="234"/>
        <end position="267"/>
    </location>
</feature>
<accession>A0A6M0S6R0</accession>
<feature type="domain" description="J" evidence="5">
    <location>
        <begin position="18"/>
        <end position="100"/>
    </location>
</feature>
<evidence type="ECO:0000313" key="6">
    <source>
        <dbReference type="EMBL" id="NEZ64050.1"/>
    </source>
</evidence>
<dbReference type="InterPro" id="IPR019734">
    <property type="entry name" value="TPR_rpt"/>
</dbReference>
<dbReference type="PANTHER" id="PTHR45188:SF2">
    <property type="entry name" value="DNAJ HOMOLOG SUBFAMILY C MEMBER 7"/>
    <property type="match status" value="1"/>
</dbReference>
<dbReference type="Proteomes" id="UP000473574">
    <property type="component" value="Unassembled WGS sequence"/>
</dbReference>
<dbReference type="InterPro" id="IPR036869">
    <property type="entry name" value="J_dom_sf"/>
</dbReference>
<organism evidence="6 7">
    <name type="scientific">Adonisia turfae CCMR0082</name>
    <dbReference type="NCBI Taxonomy" id="2304604"/>
    <lineage>
        <taxon>Bacteria</taxon>
        <taxon>Bacillati</taxon>
        <taxon>Cyanobacteriota</taxon>
        <taxon>Adonisia</taxon>
        <taxon>Adonisia turfae</taxon>
    </lineage>
</organism>
<dbReference type="Gene3D" id="1.25.40.10">
    <property type="entry name" value="Tetratricopeptide repeat domain"/>
    <property type="match status" value="1"/>
</dbReference>
<evidence type="ECO:0000313" key="7">
    <source>
        <dbReference type="Proteomes" id="UP000473574"/>
    </source>
</evidence>
<dbReference type="PROSITE" id="PS50005">
    <property type="entry name" value="TPR"/>
    <property type="match status" value="2"/>
</dbReference>
<dbReference type="InterPro" id="IPR011990">
    <property type="entry name" value="TPR-like_helical_dom_sf"/>
</dbReference>
<dbReference type="SMART" id="SM00271">
    <property type="entry name" value="DnaJ"/>
    <property type="match status" value="1"/>
</dbReference>
<dbReference type="SUPFAM" id="SSF48452">
    <property type="entry name" value="TPR-like"/>
    <property type="match status" value="1"/>
</dbReference>
<dbReference type="CDD" id="cd06257">
    <property type="entry name" value="DnaJ"/>
    <property type="match status" value="1"/>
</dbReference>
<protein>
    <submittedName>
        <fullName evidence="6">Tetratricopeptide repeat protein</fullName>
    </submittedName>
</protein>
<gene>
    <name evidence="6" type="ORF">D0962_14840</name>
</gene>
<keyword evidence="1" id="KW-0677">Repeat</keyword>
<dbReference type="Pfam" id="PF14559">
    <property type="entry name" value="TPR_19"/>
    <property type="match status" value="1"/>
</dbReference>
<evidence type="ECO:0000256" key="4">
    <source>
        <dbReference type="SAM" id="MobiDB-lite"/>
    </source>
</evidence>
<name>A0A6M0S6R0_9CYAN</name>
<dbReference type="EMBL" id="QZCE01000002">
    <property type="protein sequence ID" value="NEZ64050.1"/>
    <property type="molecule type" value="Genomic_DNA"/>
</dbReference>
<reference evidence="6 7" key="1">
    <citation type="journal article" date="2020" name="Microb. Ecol.">
        <title>Ecogenomics of the Marine Benthic Filamentous Cyanobacterium Adonisia.</title>
        <authorList>
            <person name="Walter J.M."/>
            <person name="Coutinho F.H."/>
            <person name="Leomil L."/>
            <person name="Hargreaves P.I."/>
            <person name="Campeao M.E."/>
            <person name="Vieira V.V."/>
            <person name="Silva B.S."/>
            <person name="Fistarol G.O."/>
            <person name="Salomon P.S."/>
            <person name="Sawabe T."/>
            <person name="Mino S."/>
            <person name="Hosokawa M."/>
            <person name="Miyashita H."/>
            <person name="Maruyama F."/>
            <person name="van Verk M.C."/>
            <person name="Dutilh B.E."/>
            <person name="Thompson C.C."/>
            <person name="Thompson F.L."/>
        </authorList>
    </citation>
    <scope>NUCLEOTIDE SEQUENCE [LARGE SCALE GENOMIC DNA]</scope>
    <source>
        <strain evidence="6 7">CCMR0082</strain>
    </source>
</reference>